<reference evidence="4 5" key="1">
    <citation type="submission" date="2021-12" db="EMBL/GenBank/DDBJ databases">
        <title>High titer production of polyol ester of fatty acids by Rhodotorula paludigena BS15 towards product separation-free biomass refinery.</title>
        <authorList>
            <person name="Mano J."/>
            <person name="Ono H."/>
            <person name="Tanaka T."/>
            <person name="Naito K."/>
            <person name="Sushida H."/>
            <person name="Ike M."/>
            <person name="Tokuyasu K."/>
            <person name="Kitaoka M."/>
        </authorList>
    </citation>
    <scope>NUCLEOTIDE SEQUENCE [LARGE SCALE GENOMIC DNA]</scope>
    <source>
        <strain evidence="4 5">BS15</strain>
    </source>
</reference>
<feature type="compositionally biased region" description="Pro residues" evidence="2">
    <location>
        <begin position="465"/>
        <end position="474"/>
    </location>
</feature>
<protein>
    <recommendedName>
        <fullName evidence="3">DUF7923 domain-containing protein</fullName>
    </recommendedName>
</protein>
<name>A0AAV5GE54_9BASI</name>
<evidence type="ECO:0000256" key="1">
    <source>
        <dbReference type="SAM" id="Coils"/>
    </source>
</evidence>
<comment type="caution">
    <text evidence="4">The sequence shown here is derived from an EMBL/GenBank/DDBJ whole genome shotgun (WGS) entry which is preliminary data.</text>
</comment>
<keyword evidence="5" id="KW-1185">Reference proteome</keyword>
<accession>A0AAV5GE54</accession>
<organism evidence="4 5">
    <name type="scientific">Rhodotorula paludigena</name>
    <dbReference type="NCBI Taxonomy" id="86838"/>
    <lineage>
        <taxon>Eukaryota</taxon>
        <taxon>Fungi</taxon>
        <taxon>Dikarya</taxon>
        <taxon>Basidiomycota</taxon>
        <taxon>Pucciniomycotina</taxon>
        <taxon>Microbotryomycetes</taxon>
        <taxon>Sporidiobolales</taxon>
        <taxon>Sporidiobolaceae</taxon>
        <taxon>Rhodotorula</taxon>
    </lineage>
</organism>
<evidence type="ECO:0000313" key="4">
    <source>
        <dbReference type="EMBL" id="GJN88408.1"/>
    </source>
</evidence>
<keyword evidence="1" id="KW-0175">Coiled coil</keyword>
<evidence type="ECO:0000313" key="5">
    <source>
        <dbReference type="Proteomes" id="UP001342314"/>
    </source>
</evidence>
<feature type="coiled-coil region" evidence="1">
    <location>
        <begin position="116"/>
        <end position="150"/>
    </location>
</feature>
<gene>
    <name evidence="4" type="ORF">Rhopal_001374-T1</name>
</gene>
<dbReference type="InterPro" id="IPR057683">
    <property type="entry name" value="DUF7923"/>
</dbReference>
<dbReference type="AlphaFoldDB" id="A0AAV5GE54"/>
<feature type="region of interest" description="Disordered" evidence="2">
    <location>
        <begin position="507"/>
        <end position="550"/>
    </location>
</feature>
<feature type="compositionally biased region" description="Low complexity" evidence="2">
    <location>
        <begin position="609"/>
        <end position="620"/>
    </location>
</feature>
<evidence type="ECO:0000256" key="2">
    <source>
        <dbReference type="SAM" id="MobiDB-lite"/>
    </source>
</evidence>
<evidence type="ECO:0000259" key="3">
    <source>
        <dbReference type="Pfam" id="PF25540"/>
    </source>
</evidence>
<proteinExistence type="predicted"/>
<feature type="domain" description="DUF7923" evidence="3">
    <location>
        <begin position="311"/>
        <end position="405"/>
    </location>
</feature>
<dbReference type="Pfam" id="PF25540">
    <property type="entry name" value="DUF7923"/>
    <property type="match status" value="1"/>
</dbReference>
<feature type="region of interest" description="Disordered" evidence="2">
    <location>
        <begin position="597"/>
        <end position="630"/>
    </location>
</feature>
<dbReference type="EMBL" id="BQKY01000003">
    <property type="protein sequence ID" value="GJN88408.1"/>
    <property type="molecule type" value="Genomic_DNA"/>
</dbReference>
<dbReference type="Proteomes" id="UP001342314">
    <property type="component" value="Unassembled WGS sequence"/>
</dbReference>
<feature type="coiled-coil region" evidence="1">
    <location>
        <begin position="255"/>
        <end position="296"/>
    </location>
</feature>
<sequence>MQTQQRSREILAQARQEHLLQEAWAGEIHELYIRAELEGVDISTTTASVWTGEEEKEAAAVERGEEEFLYLTHSTRKSETRLRSLLSHLEAAQAAPSYRDELSRLHRETVRYSTKMVAAAVRRQELAVELDEAEQTRASVEEKRDETVLDLVLDWKDRWWFRPKPDNVLGDLSGEGASKGQHKDLEREGSSWRLYSVHNAMLSWLASWFFSSGGTAAPPAAPGAPQQLSEEQLNELHAQWIRMQSSHQAEAQRLLGRLVEENNTLKAALEAADRDLKDVRAGRKADEEALKKAQSEIHRLTGGDRNGDFVRRAVSNGLFASPRQFDEFLNSFNRVHPLFTLFVHNGSHEETRQRERAFAALAAQNPLCYRLLLGRWAYDLALAEVLAPAKGTDAVAFPRKIVFVEPVVGFYLSSHLRKREPRIIEAGGLLRKHPLDGPGKLQSTLHIDFSRHPPPELRTSISPSRPSPAHPSNPSPSAGSAGIIEREAAAAPSSARMALERMLAAAVTPSVQPSPRGRGGTEAPVALAAKPTPPSVLRKHHLAPQSPFGHPLSLADAASALGRQHVASATGKGDADAVDMTDEELADLLAKIRREEEEYEKGLAEDPFAAGAPSPGAAASRKPPKSNGVS</sequence>
<feature type="region of interest" description="Disordered" evidence="2">
    <location>
        <begin position="435"/>
        <end position="480"/>
    </location>
</feature>